<dbReference type="RefSeq" id="WP_281246022.1">
    <property type="nucleotide sequence ID" value="NZ_FODJ01000021.1"/>
</dbReference>
<sequence>MRMYLHNALQLSFSELEQFFSSRVTPYALSLRGLFPHGTKE</sequence>
<dbReference type="Proteomes" id="UP000199300">
    <property type="component" value="Unassembled WGS sequence"/>
</dbReference>
<gene>
    <name evidence="1" type="ORF">SAMN04488134_12115</name>
</gene>
<reference evidence="1 2" key="1">
    <citation type="submission" date="2016-10" db="EMBL/GenBank/DDBJ databases">
        <authorList>
            <person name="de Groot N.N."/>
        </authorList>
    </citation>
    <scope>NUCLEOTIDE SEQUENCE [LARGE SCALE GENOMIC DNA]</scope>
    <source>
        <strain evidence="1 2">CGMCC 1.10434</strain>
    </source>
</reference>
<name>A0A1H8TYU2_9BACI</name>
<dbReference type="AlphaFoldDB" id="A0A1H8TYU2"/>
<accession>A0A1H8TYU2</accession>
<evidence type="ECO:0000313" key="2">
    <source>
        <dbReference type="Proteomes" id="UP000199300"/>
    </source>
</evidence>
<evidence type="ECO:0000313" key="1">
    <source>
        <dbReference type="EMBL" id="SEO95598.1"/>
    </source>
</evidence>
<protein>
    <submittedName>
        <fullName evidence="1">Uncharacterized protein</fullName>
    </submittedName>
</protein>
<organism evidence="1 2">
    <name type="scientific">Amphibacillus marinus</name>
    <dbReference type="NCBI Taxonomy" id="872970"/>
    <lineage>
        <taxon>Bacteria</taxon>
        <taxon>Bacillati</taxon>
        <taxon>Bacillota</taxon>
        <taxon>Bacilli</taxon>
        <taxon>Bacillales</taxon>
        <taxon>Bacillaceae</taxon>
        <taxon>Amphibacillus</taxon>
    </lineage>
</organism>
<dbReference type="EMBL" id="FODJ01000021">
    <property type="protein sequence ID" value="SEO95598.1"/>
    <property type="molecule type" value="Genomic_DNA"/>
</dbReference>
<keyword evidence="2" id="KW-1185">Reference proteome</keyword>
<proteinExistence type="predicted"/>